<name>A0A6A5RL12_9PLEO</name>
<dbReference type="AlphaFoldDB" id="A0A6A5RL12"/>
<accession>A0A6A5RL12</accession>
<dbReference type="PANTHER" id="PTHR43791:SF36">
    <property type="entry name" value="TRANSPORTER, PUTATIVE (AFU_ORTHOLOGUE AFUA_6G08340)-RELATED"/>
    <property type="match status" value="1"/>
</dbReference>
<proteinExistence type="predicted"/>
<feature type="region of interest" description="Disordered" evidence="6">
    <location>
        <begin position="1"/>
        <end position="24"/>
    </location>
</feature>
<evidence type="ECO:0000313" key="7">
    <source>
        <dbReference type="EMBL" id="KAF1927940.1"/>
    </source>
</evidence>
<organism evidence="7 8">
    <name type="scientific">Didymella exigua CBS 183.55</name>
    <dbReference type="NCBI Taxonomy" id="1150837"/>
    <lineage>
        <taxon>Eukaryota</taxon>
        <taxon>Fungi</taxon>
        <taxon>Dikarya</taxon>
        <taxon>Ascomycota</taxon>
        <taxon>Pezizomycotina</taxon>
        <taxon>Dothideomycetes</taxon>
        <taxon>Pleosporomycetidae</taxon>
        <taxon>Pleosporales</taxon>
        <taxon>Pleosporineae</taxon>
        <taxon>Didymellaceae</taxon>
        <taxon>Didymella</taxon>
    </lineage>
</organism>
<dbReference type="PANTHER" id="PTHR43791">
    <property type="entry name" value="PERMEASE-RELATED"/>
    <property type="match status" value="1"/>
</dbReference>
<keyword evidence="3" id="KW-0812">Transmembrane</keyword>
<comment type="subcellular location">
    <subcellularLocation>
        <location evidence="1">Membrane</location>
        <topology evidence="1">Multi-pass membrane protein</topology>
    </subcellularLocation>
</comment>
<keyword evidence="8" id="KW-1185">Reference proteome</keyword>
<feature type="compositionally biased region" description="Basic and acidic residues" evidence="6">
    <location>
        <begin position="1"/>
        <end position="19"/>
    </location>
</feature>
<evidence type="ECO:0000256" key="6">
    <source>
        <dbReference type="SAM" id="MobiDB-lite"/>
    </source>
</evidence>
<evidence type="ECO:0000256" key="2">
    <source>
        <dbReference type="ARBA" id="ARBA00022448"/>
    </source>
</evidence>
<evidence type="ECO:0000256" key="5">
    <source>
        <dbReference type="ARBA" id="ARBA00023136"/>
    </source>
</evidence>
<evidence type="ECO:0000313" key="8">
    <source>
        <dbReference type="Proteomes" id="UP000800082"/>
    </source>
</evidence>
<keyword evidence="5" id="KW-0472">Membrane</keyword>
<protein>
    <submittedName>
        <fullName evidence="7">Uncharacterized protein</fullName>
    </submittedName>
</protein>
<dbReference type="GeneID" id="54353027"/>
<dbReference type="Proteomes" id="UP000800082">
    <property type="component" value="Unassembled WGS sequence"/>
</dbReference>
<dbReference type="GO" id="GO:0022857">
    <property type="term" value="F:transmembrane transporter activity"/>
    <property type="evidence" value="ECO:0007669"/>
    <property type="project" value="TreeGrafter"/>
</dbReference>
<sequence length="109" mass="12282">MSTLKDRQLPSDCEKRHSSSPEADDVALGVFEDLSDSDGAVNDTKLLRKIDMRLMPLPQVLPPCVTYMLQSIDKTTLSYAAVFDLREDTNLVGKEYSWLGSLFYLGYPF</sequence>
<dbReference type="OrthoDB" id="3754993at2759"/>
<evidence type="ECO:0000256" key="4">
    <source>
        <dbReference type="ARBA" id="ARBA00022989"/>
    </source>
</evidence>
<keyword evidence="4" id="KW-1133">Transmembrane helix</keyword>
<keyword evidence="2" id="KW-0813">Transport</keyword>
<dbReference type="EMBL" id="ML978970">
    <property type="protein sequence ID" value="KAF1927940.1"/>
    <property type="molecule type" value="Genomic_DNA"/>
</dbReference>
<reference evidence="7" key="1">
    <citation type="journal article" date="2020" name="Stud. Mycol.">
        <title>101 Dothideomycetes genomes: a test case for predicting lifestyles and emergence of pathogens.</title>
        <authorList>
            <person name="Haridas S."/>
            <person name="Albert R."/>
            <person name="Binder M."/>
            <person name="Bloem J."/>
            <person name="Labutti K."/>
            <person name="Salamov A."/>
            <person name="Andreopoulos B."/>
            <person name="Baker S."/>
            <person name="Barry K."/>
            <person name="Bills G."/>
            <person name="Bluhm B."/>
            <person name="Cannon C."/>
            <person name="Castanera R."/>
            <person name="Culley D."/>
            <person name="Daum C."/>
            <person name="Ezra D."/>
            <person name="Gonzalez J."/>
            <person name="Henrissat B."/>
            <person name="Kuo A."/>
            <person name="Liang C."/>
            <person name="Lipzen A."/>
            <person name="Lutzoni F."/>
            <person name="Magnuson J."/>
            <person name="Mondo S."/>
            <person name="Nolan M."/>
            <person name="Ohm R."/>
            <person name="Pangilinan J."/>
            <person name="Park H.-J."/>
            <person name="Ramirez L."/>
            <person name="Alfaro M."/>
            <person name="Sun H."/>
            <person name="Tritt A."/>
            <person name="Yoshinaga Y."/>
            <person name="Zwiers L.-H."/>
            <person name="Turgeon B."/>
            <person name="Goodwin S."/>
            <person name="Spatafora J."/>
            <person name="Crous P."/>
            <person name="Grigoriev I."/>
        </authorList>
    </citation>
    <scope>NUCLEOTIDE SEQUENCE</scope>
    <source>
        <strain evidence="7">CBS 183.55</strain>
    </source>
</reference>
<evidence type="ECO:0000256" key="3">
    <source>
        <dbReference type="ARBA" id="ARBA00022692"/>
    </source>
</evidence>
<evidence type="ECO:0000256" key="1">
    <source>
        <dbReference type="ARBA" id="ARBA00004141"/>
    </source>
</evidence>
<dbReference type="RefSeq" id="XP_033448192.1">
    <property type="nucleotide sequence ID" value="XM_033595360.1"/>
</dbReference>
<dbReference type="GO" id="GO:0016020">
    <property type="term" value="C:membrane"/>
    <property type="evidence" value="ECO:0007669"/>
    <property type="project" value="UniProtKB-SubCell"/>
</dbReference>
<gene>
    <name evidence="7" type="ORF">M421DRAFT_5606</name>
</gene>